<feature type="transmembrane region" description="Helical" evidence="1">
    <location>
        <begin position="68"/>
        <end position="88"/>
    </location>
</feature>
<gene>
    <name evidence="2" type="ORF">MELA_01343</name>
</gene>
<keyword evidence="1" id="KW-0472">Membrane</keyword>
<evidence type="ECO:0000256" key="1">
    <source>
        <dbReference type="SAM" id="Phobius"/>
    </source>
</evidence>
<evidence type="ECO:0000313" key="2">
    <source>
        <dbReference type="EMBL" id="VUZ84968.1"/>
    </source>
</evidence>
<keyword evidence="3" id="KW-1185">Reference proteome</keyword>
<sequence length="104" mass="11420">MLSVTFQLLEPHGSQLVEYPFIGGGSNLLQPLTELPDDCPGEAAVKFWVGFESIKLLVAESYFHRASVVYLMLLYIHSGAVIPAKAGIQRRKTGSRVKPGMTIM</sequence>
<dbReference type="AlphaFoldDB" id="A0A564ZK90"/>
<reference evidence="2 3" key="1">
    <citation type="submission" date="2019-07" db="EMBL/GenBank/DDBJ databases">
        <authorList>
            <person name="Cremers G."/>
        </authorList>
    </citation>
    <scope>NUCLEOTIDE SEQUENCE [LARGE SCALE GENOMIC DNA]</scope>
</reference>
<dbReference type="EMBL" id="CABIKM010000021">
    <property type="protein sequence ID" value="VUZ84968.1"/>
    <property type="molecule type" value="Genomic_DNA"/>
</dbReference>
<proteinExistence type="predicted"/>
<keyword evidence="1" id="KW-0812">Transmembrane</keyword>
<protein>
    <submittedName>
        <fullName evidence="2">Uncharacterized protein</fullName>
    </submittedName>
</protein>
<evidence type="ECO:0000313" key="3">
    <source>
        <dbReference type="Proteomes" id="UP000334340"/>
    </source>
</evidence>
<keyword evidence="1" id="KW-1133">Transmembrane helix</keyword>
<dbReference type="Proteomes" id="UP000334340">
    <property type="component" value="Unassembled WGS sequence"/>
</dbReference>
<organism evidence="2 3">
    <name type="scientific">Candidatus Methylomirabilis lanthanidiphila</name>
    <dbReference type="NCBI Taxonomy" id="2211376"/>
    <lineage>
        <taxon>Bacteria</taxon>
        <taxon>Candidatus Methylomirabilota</taxon>
        <taxon>Candidatus Methylomirabilia</taxon>
        <taxon>Candidatus Methylomirabilales</taxon>
        <taxon>Candidatus Methylomirabilaceae</taxon>
        <taxon>Candidatus Methylomirabilis</taxon>
    </lineage>
</organism>
<name>A0A564ZK90_9BACT</name>
<accession>A0A564ZK90</accession>